<dbReference type="PROSITE" id="PS50294">
    <property type="entry name" value="WD_REPEATS_REGION"/>
    <property type="match status" value="2"/>
</dbReference>
<dbReference type="InterPro" id="IPR020472">
    <property type="entry name" value="WD40_PAC1"/>
</dbReference>
<dbReference type="AlphaFoldDB" id="A0A1Y1YHQ1"/>
<keyword evidence="8" id="KW-1185">Reference proteome</keyword>
<comment type="caution">
    <text evidence="7">The sequence shown here is derived from an EMBL/GenBank/DDBJ whole genome shotgun (WGS) entry which is preliminary data.</text>
</comment>
<accession>A0A1Y1YHQ1</accession>
<evidence type="ECO:0000256" key="1">
    <source>
        <dbReference type="ARBA" id="ARBA00004496"/>
    </source>
</evidence>
<dbReference type="PROSITE" id="PS00678">
    <property type="entry name" value="WD_REPEATS_1"/>
    <property type="match status" value="1"/>
</dbReference>
<dbReference type="GO" id="GO:0071013">
    <property type="term" value="C:catalytic step 2 spliceosome"/>
    <property type="evidence" value="ECO:0007669"/>
    <property type="project" value="TreeGrafter"/>
</dbReference>
<dbReference type="InterPro" id="IPR051980">
    <property type="entry name" value="WD_repeat_MORG1"/>
</dbReference>
<feature type="repeat" description="WD" evidence="6">
    <location>
        <begin position="12"/>
        <end position="47"/>
    </location>
</feature>
<dbReference type="PRINTS" id="PR00320">
    <property type="entry name" value="GPROTEINBRPT"/>
</dbReference>
<dbReference type="STRING" id="1231657.A0A1Y1YHQ1"/>
<evidence type="ECO:0000313" key="7">
    <source>
        <dbReference type="EMBL" id="ORX97458.1"/>
    </source>
</evidence>
<keyword evidence="4" id="KW-0677">Repeat</keyword>
<feature type="repeat" description="WD" evidence="6">
    <location>
        <begin position="64"/>
        <end position="105"/>
    </location>
</feature>
<dbReference type="PANTHER" id="PTHR22842:SF3">
    <property type="entry name" value="WD REPEAT DOMAIN-CONTAINING PROTEIN 83"/>
    <property type="match status" value="1"/>
</dbReference>
<comment type="subcellular location">
    <subcellularLocation>
        <location evidence="1">Cytoplasm</location>
    </subcellularLocation>
</comment>
<proteinExistence type="inferred from homology"/>
<dbReference type="PROSITE" id="PS50082">
    <property type="entry name" value="WD_REPEATS_2"/>
    <property type="match status" value="4"/>
</dbReference>
<evidence type="ECO:0000256" key="3">
    <source>
        <dbReference type="ARBA" id="ARBA00022574"/>
    </source>
</evidence>
<dbReference type="GO" id="GO:0005737">
    <property type="term" value="C:cytoplasm"/>
    <property type="evidence" value="ECO:0007669"/>
    <property type="project" value="UniProtKB-SubCell"/>
</dbReference>
<evidence type="ECO:0000256" key="2">
    <source>
        <dbReference type="ARBA" id="ARBA00022490"/>
    </source>
</evidence>
<dbReference type="SMART" id="SM00564">
    <property type="entry name" value="PQQ"/>
    <property type="match status" value="2"/>
</dbReference>
<keyword evidence="2" id="KW-0963">Cytoplasm</keyword>
<protein>
    <submittedName>
        <fullName evidence="7">WD40-repeat-containing domain protein</fullName>
    </submittedName>
</protein>
<dbReference type="PANTHER" id="PTHR22842">
    <property type="entry name" value="WD40 REPEAT PROTEIN"/>
    <property type="match status" value="1"/>
</dbReference>
<dbReference type="Proteomes" id="UP000193144">
    <property type="component" value="Unassembled WGS sequence"/>
</dbReference>
<evidence type="ECO:0000313" key="8">
    <source>
        <dbReference type="Proteomes" id="UP000193144"/>
    </source>
</evidence>
<organism evidence="7 8">
    <name type="scientific">Clohesyomyces aquaticus</name>
    <dbReference type="NCBI Taxonomy" id="1231657"/>
    <lineage>
        <taxon>Eukaryota</taxon>
        <taxon>Fungi</taxon>
        <taxon>Dikarya</taxon>
        <taxon>Ascomycota</taxon>
        <taxon>Pezizomycotina</taxon>
        <taxon>Dothideomycetes</taxon>
        <taxon>Pleosporomycetidae</taxon>
        <taxon>Pleosporales</taxon>
        <taxon>Lindgomycetaceae</taxon>
        <taxon>Clohesyomyces</taxon>
    </lineage>
</organism>
<dbReference type="SMART" id="SM00320">
    <property type="entry name" value="WD40"/>
    <property type="match status" value="7"/>
</dbReference>
<evidence type="ECO:0000256" key="4">
    <source>
        <dbReference type="ARBA" id="ARBA00022737"/>
    </source>
</evidence>
<dbReference type="OrthoDB" id="1068471at2759"/>
<dbReference type="GO" id="GO:0000398">
    <property type="term" value="P:mRNA splicing, via spliceosome"/>
    <property type="evidence" value="ECO:0007669"/>
    <property type="project" value="TreeGrafter"/>
</dbReference>
<gene>
    <name evidence="7" type="ORF">BCR34DRAFT_496877</name>
</gene>
<dbReference type="InterPro" id="IPR001680">
    <property type="entry name" value="WD40_rpt"/>
</dbReference>
<dbReference type="Gene3D" id="2.130.10.10">
    <property type="entry name" value="YVTN repeat-like/Quinoprotein amine dehydrogenase"/>
    <property type="match status" value="3"/>
</dbReference>
<dbReference type="EMBL" id="MCFA01000234">
    <property type="protein sequence ID" value="ORX97458.1"/>
    <property type="molecule type" value="Genomic_DNA"/>
</dbReference>
<comment type="similarity">
    <text evidence="5">Belongs to the WD repeat MORG1 family.</text>
</comment>
<evidence type="ECO:0000256" key="5">
    <source>
        <dbReference type="ARBA" id="ARBA00038145"/>
    </source>
</evidence>
<evidence type="ECO:0000256" key="6">
    <source>
        <dbReference type="PROSITE-ProRule" id="PRU00221"/>
    </source>
</evidence>
<dbReference type="CDD" id="cd00200">
    <property type="entry name" value="WD40"/>
    <property type="match status" value="1"/>
</dbReference>
<dbReference type="Pfam" id="PF00400">
    <property type="entry name" value="WD40"/>
    <property type="match status" value="4"/>
</dbReference>
<feature type="repeat" description="WD" evidence="6">
    <location>
        <begin position="250"/>
        <end position="276"/>
    </location>
</feature>
<keyword evidence="3 6" id="KW-0853">WD repeat</keyword>
<dbReference type="InterPro" id="IPR019775">
    <property type="entry name" value="WD40_repeat_CS"/>
</dbReference>
<reference evidence="7 8" key="1">
    <citation type="submission" date="2016-07" db="EMBL/GenBank/DDBJ databases">
        <title>Pervasive Adenine N6-methylation of Active Genes in Fungi.</title>
        <authorList>
            <consortium name="DOE Joint Genome Institute"/>
            <person name="Mondo S.J."/>
            <person name="Dannebaum R.O."/>
            <person name="Kuo R.C."/>
            <person name="Labutti K."/>
            <person name="Haridas S."/>
            <person name="Kuo A."/>
            <person name="Salamov A."/>
            <person name="Ahrendt S.R."/>
            <person name="Lipzen A."/>
            <person name="Sullivan W."/>
            <person name="Andreopoulos W.B."/>
            <person name="Clum A."/>
            <person name="Lindquist E."/>
            <person name="Daum C."/>
            <person name="Ramamoorthy G.K."/>
            <person name="Gryganskyi A."/>
            <person name="Culley D."/>
            <person name="Magnuson J.K."/>
            <person name="James T.Y."/>
            <person name="O'Malley M.A."/>
            <person name="Stajich J.E."/>
            <person name="Spatafora J.W."/>
            <person name="Visel A."/>
            <person name="Grigoriev I.V."/>
        </authorList>
    </citation>
    <scope>NUCLEOTIDE SEQUENCE [LARGE SCALE GENOMIC DNA]</scope>
    <source>
        <strain evidence="7 8">CBS 115471</strain>
    </source>
</reference>
<dbReference type="SUPFAM" id="SSF50978">
    <property type="entry name" value="WD40 repeat-like"/>
    <property type="match status" value="1"/>
</dbReference>
<feature type="repeat" description="WD" evidence="6">
    <location>
        <begin position="106"/>
        <end position="148"/>
    </location>
</feature>
<dbReference type="InterPro" id="IPR018391">
    <property type="entry name" value="PQQ_b-propeller_rpt"/>
</dbReference>
<sequence>MSRFPTRPIARLGGHGGIVHAITYSSGSSDFILTGCADRTIRLYNISRASLDSGNPTSGLVKKFSAHGYEVLSLAVNQGNDRFVSTGGDKTVFFWDVATAQTLRTWRGHGGRINACAFGGEDESVVVTGSWDGTVKIWDVKSNSPKPIMTLDDAKDSISDVCVFDAEIISGSVDGRVRSYDLRMGMCNVDVIGHPVTSLTVTKKGSEILTSSLDSTVRLMDRENGQLLKAYRDEGFVNNELRVKSTLGQNDSVVLSGSDDGMVYAWDLLEGDVLHKFKHSDMREVKGKKPSMTAGGQKDVASSVAFCKIRKEWASGGGDGNVVVWGIEP</sequence>
<dbReference type="InterPro" id="IPR015943">
    <property type="entry name" value="WD40/YVTN_repeat-like_dom_sf"/>
</dbReference>
<name>A0A1Y1YHQ1_9PLEO</name>
<dbReference type="InterPro" id="IPR036322">
    <property type="entry name" value="WD40_repeat_dom_sf"/>
</dbReference>